<evidence type="ECO:0000256" key="5">
    <source>
        <dbReference type="ARBA" id="ARBA00022741"/>
    </source>
</evidence>
<evidence type="ECO:0000256" key="6">
    <source>
        <dbReference type="ARBA" id="ARBA00022801"/>
    </source>
</evidence>
<dbReference type="GO" id="GO:0051536">
    <property type="term" value="F:iron-sulfur cluster binding"/>
    <property type="evidence" value="ECO:0007669"/>
    <property type="project" value="UniProtKB-KW"/>
</dbReference>
<accession>A0A438CHK9</accession>
<dbReference type="GO" id="GO:0005524">
    <property type="term" value="F:ATP binding"/>
    <property type="evidence" value="ECO:0007669"/>
    <property type="project" value="UniProtKB-KW"/>
</dbReference>
<comment type="similarity">
    <text evidence="2">Belongs to the DNA2/NAM7 helicase family.</text>
</comment>
<evidence type="ECO:0000313" key="12">
    <source>
        <dbReference type="EMBL" id="RVW22625.1"/>
    </source>
</evidence>
<organism evidence="12 13">
    <name type="scientific">Vitis vinifera</name>
    <name type="common">Grape</name>
    <dbReference type="NCBI Taxonomy" id="29760"/>
    <lineage>
        <taxon>Eukaryota</taxon>
        <taxon>Viridiplantae</taxon>
        <taxon>Streptophyta</taxon>
        <taxon>Embryophyta</taxon>
        <taxon>Tracheophyta</taxon>
        <taxon>Spermatophyta</taxon>
        <taxon>Magnoliopsida</taxon>
        <taxon>eudicotyledons</taxon>
        <taxon>Gunneridae</taxon>
        <taxon>Pentapetalae</taxon>
        <taxon>rosids</taxon>
        <taxon>Vitales</taxon>
        <taxon>Vitaceae</taxon>
        <taxon>Viteae</taxon>
        <taxon>Vitis</taxon>
    </lineage>
</organism>
<dbReference type="GO" id="GO:0046872">
    <property type="term" value="F:metal ion binding"/>
    <property type="evidence" value="ECO:0007669"/>
    <property type="project" value="UniProtKB-KW"/>
</dbReference>
<dbReference type="InterPro" id="IPR051827">
    <property type="entry name" value="Cas4_exonuclease"/>
</dbReference>
<evidence type="ECO:0000256" key="8">
    <source>
        <dbReference type="ARBA" id="ARBA00022840"/>
    </source>
</evidence>
<keyword evidence="5" id="KW-0547">Nucleotide-binding</keyword>
<dbReference type="InterPro" id="IPR014808">
    <property type="entry name" value="DNA_replication_fac_Dna2_N"/>
</dbReference>
<evidence type="ECO:0000256" key="4">
    <source>
        <dbReference type="ARBA" id="ARBA00022723"/>
    </source>
</evidence>
<dbReference type="EMBL" id="QGNW01002225">
    <property type="protein sequence ID" value="RVW22625.1"/>
    <property type="molecule type" value="Genomic_DNA"/>
</dbReference>
<evidence type="ECO:0000256" key="10">
    <source>
        <dbReference type="ARBA" id="ARBA00023014"/>
    </source>
</evidence>
<sequence>MFVVVAASFSCSRRTVLDERLKCSEHSTAALIGTLLHQIFQAGLIREIPTKVFLEEYARIVVQKNLESLYACGVNEDDMYKTLIEATPRILNWIVLFKNSQEYRGATVDFGSDDGLKRVNVSEVIDIEEMAWAPKYGLKGMIDASLRIKFESNTKEVNEIIMPLEFKTGKGTKGQASLSSLLKFCVRGISKWDLDYESFSAMEHTAQVILYTLLMSERYLKPIDSGLLYYLNTDHTQGIAVKRSDLVGLIMRRNELAKDILKASMMQQLPPMLQSPSMCKSCRHLNACTIYHKELANHTHNIGYIRLRFSLVTSVDINIDARDDSSLDWL</sequence>
<evidence type="ECO:0000313" key="13">
    <source>
        <dbReference type="Proteomes" id="UP000288805"/>
    </source>
</evidence>
<comment type="caution">
    <text evidence="12">The sequence shown here is derived from an EMBL/GenBank/DDBJ whole genome shotgun (WGS) entry which is preliminary data.</text>
</comment>
<evidence type="ECO:0000256" key="3">
    <source>
        <dbReference type="ARBA" id="ARBA00022722"/>
    </source>
</evidence>
<dbReference type="GO" id="GO:0004386">
    <property type="term" value="F:helicase activity"/>
    <property type="evidence" value="ECO:0007669"/>
    <property type="project" value="UniProtKB-KW"/>
</dbReference>
<keyword evidence="10" id="KW-0411">Iron-sulfur</keyword>
<comment type="cofactor">
    <cofactor evidence="1">
        <name>[4Fe-4S] cluster</name>
        <dbReference type="ChEBI" id="CHEBI:49883"/>
    </cofactor>
</comment>
<evidence type="ECO:0000256" key="9">
    <source>
        <dbReference type="ARBA" id="ARBA00023004"/>
    </source>
</evidence>
<evidence type="ECO:0000256" key="7">
    <source>
        <dbReference type="ARBA" id="ARBA00022806"/>
    </source>
</evidence>
<dbReference type="PANTHER" id="PTHR36531">
    <property type="entry name" value="CRISPR-ASSOCIATED EXONUCLEASE CAS4"/>
    <property type="match status" value="1"/>
</dbReference>
<protein>
    <submittedName>
        <fullName evidence="12">DNA replication ATP-dependent helicase/nuclease DNA2</fullName>
    </submittedName>
</protein>
<keyword evidence="8" id="KW-0067">ATP-binding</keyword>
<evidence type="ECO:0000256" key="2">
    <source>
        <dbReference type="ARBA" id="ARBA00007913"/>
    </source>
</evidence>
<name>A0A438CHK9_VITVI</name>
<dbReference type="PANTHER" id="PTHR36531:SF6">
    <property type="entry name" value="DNA REPLICATION ATP-DEPENDENT HELICASE_NUCLEASE DNA2"/>
    <property type="match status" value="1"/>
</dbReference>
<dbReference type="GO" id="GO:0016787">
    <property type="term" value="F:hydrolase activity"/>
    <property type="evidence" value="ECO:0007669"/>
    <property type="project" value="UniProtKB-KW"/>
</dbReference>
<keyword evidence="6" id="KW-0378">Hydrolase</keyword>
<dbReference type="CDD" id="cd22318">
    <property type="entry name" value="DNA2_N-like"/>
    <property type="match status" value="1"/>
</dbReference>
<feature type="domain" description="DNA replication factor Dna2 N-terminal" evidence="11">
    <location>
        <begin position="4"/>
        <end position="147"/>
    </location>
</feature>
<evidence type="ECO:0000259" key="11">
    <source>
        <dbReference type="Pfam" id="PF08696"/>
    </source>
</evidence>
<keyword evidence="3" id="KW-0540">Nuclease</keyword>
<dbReference type="AlphaFoldDB" id="A0A438CHK9"/>
<dbReference type="InterPro" id="IPR011604">
    <property type="entry name" value="PDDEXK-like_dom_sf"/>
</dbReference>
<keyword evidence="4" id="KW-0479">Metal-binding</keyword>
<dbReference type="GO" id="GO:0004518">
    <property type="term" value="F:nuclease activity"/>
    <property type="evidence" value="ECO:0007669"/>
    <property type="project" value="UniProtKB-KW"/>
</dbReference>
<keyword evidence="9" id="KW-0408">Iron</keyword>
<keyword evidence="7 12" id="KW-0347">Helicase</keyword>
<reference evidence="12 13" key="1">
    <citation type="journal article" date="2018" name="PLoS Genet.">
        <title>Population sequencing reveals clonal diversity and ancestral inbreeding in the grapevine cultivar Chardonnay.</title>
        <authorList>
            <person name="Roach M.J."/>
            <person name="Johnson D.L."/>
            <person name="Bohlmann J."/>
            <person name="van Vuuren H.J."/>
            <person name="Jones S.J."/>
            <person name="Pretorius I.S."/>
            <person name="Schmidt S.A."/>
            <person name="Borneman A.R."/>
        </authorList>
    </citation>
    <scope>NUCLEOTIDE SEQUENCE [LARGE SCALE GENOMIC DNA]</scope>
    <source>
        <strain evidence="13">cv. Chardonnay</strain>
        <tissue evidence="12">Leaf</tissue>
    </source>
</reference>
<evidence type="ECO:0000256" key="1">
    <source>
        <dbReference type="ARBA" id="ARBA00001966"/>
    </source>
</evidence>
<proteinExistence type="inferred from homology"/>
<dbReference type="Gene3D" id="3.90.320.10">
    <property type="match status" value="1"/>
</dbReference>
<dbReference type="Proteomes" id="UP000288805">
    <property type="component" value="Unassembled WGS sequence"/>
</dbReference>
<gene>
    <name evidence="12" type="primary">dna2_3</name>
    <name evidence="12" type="ORF">CK203_102054</name>
</gene>
<dbReference type="Pfam" id="PF08696">
    <property type="entry name" value="Dna2"/>
    <property type="match status" value="1"/>
</dbReference>